<protein>
    <submittedName>
        <fullName evidence="3">PDZ domain-containing protein</fullName>
    </submittedName>
</protein>
<dbReference type="PROSITE" id="PS50106">
    <property type="entry name" value="PDZ"/>
    <property type="match status" value="1"/>
</dbReference>
<feature type="compositionally biased region" description="Polar residues" evidence="1">
    <location>
        <begin position="252"/>
        <end position="262"/>
    </location>
</feature>
<evidence type="ECO:0000313" key="4">
    <source>
        <dbReference type="Proteomes" id="UP000580839"/>
    </source>
</evidence>
<dbReference type="AlphaFoldDB" id="A0A849SQ00"/>
<feature type="domain" description="PDZ" evidence="2">
    <location>
        <begin position="381"/>
        <end position="460"/>
    </location>
</feature>
<dbReference type="Proteomes" id="UP000580839">
    <property type="component" value="Unassembled WGS sequence"/>
</dbReference>
<dbReference type="InterPro" id="IPR041489">
    <property type="entry name" value="PDZ_6"/>
</dbReference>
<feature type="compositionally biased region" description="Polar residues" evidence="1">
    <location>
        <begin position="228"/>
        <end position="238"/>
    </location>
</feature>
<evidence type="ECO:0000256" key="1">
    <source>
        <dbReference type="SAM" id="MobiDB-lite"/>
    </source>
</evidence>
<accession>A0A849SQ00</accession>
<feature type="compositionally biased region" description="Polar residues" evidence="1">
    <location>
        <begin position="272"/>
        <end position="285"/>
    </location>
</feature>
<dbReference type="Pfam" id="PF17820">
    <property type="entry name" value="PDZ_6"/>
    <property type="match status" value="1"/>
</dbReference>
<gene>
    <name evidence="3" type="ORF">HOP12_04785</name>
</gene>
<dbReference type="InterPro" id="IPR036034">
    <property type="entry name" value="PDZ_sf"/>
</dbReference>
<feature type="compositionally biased region" description="Basic and acidic residues" evidence="1">
    <location>
        <begin position="289"/>
        <end position="306"/>
    </location>
</feature>
<name>A0A849SQ00_UNCEI</name>
<proteinExistence type="predicted"/>
<dbReference type="GO" id="GO:0004190">
    <property type="term" value="F:aspartic-type endopeptidase activity"/>
    <property type="evidence" value="ECO:0007669"/>
    <property type="project" value="InterPro"/>
</dbReference>
<dbReference type="SUPFAM" id="SSF50156">
    <property type="entry name" value="PDZ domain-like"/>
    <property type="match status" value="1"/>
</dbReference>
<dbReference type="Pfam" id="PF13650">
    <property type="entry name" value="Asp_protease_2"/>
    <property type="match status" value="1"/>
</dbReference>
<dbReference type="PROSITE" id="PS00141">
    <property type="entry name" value="ASP_PROTEASE"/>
    <property type="match status" value="1"/>
</dbReference>
<organism evidence="3 4">
    <name type="scientific">Eiseniibacteriota bacterium</name>
    <dbReference type="NCBI Taxonomy" id="2212470"/>
    <lineage>
        <taxon>Bacteria</taxon>
        <taxon>Candidatus Eiseniibacteriota</taxon>
    </lineage>
</organism>
<dbReference type="InterPro" id="IPR001969">
    <property type="entry name" value="Aspartic_peptidase_AS"/>
</dbReference>
<feature type="region of interest" description="Disordered" evidence="1">
    <location>
        <begin position="217"/>
        <end position="306"/>
    </location>
</feature>
<dbReference type="Gene3D" id="2.30.42.10">
    <property type="match status" value="1"/>
</dbReference>
<reference evidence="3 4" key="1">
    <citation type="submission" date="2020-04" db="EMBL/GenBank/DDBJ databases">
        <title>Metagenomic profiling of ammonia- and methane-oxidizing microorganisms in a Dutch drinking water treatment plant.</title>
        <authorList>
            <person name="Poghosyan L."/>
            <person name="Leucker S."/>
        </authorList>
    </citation>
    <scope>NUCLEOTIDE SEQUENCE [LARGE SCALE GENOMIC DNA]</scope>
    <source>
        <strain evidence="3">S-RSF-IL-03</strain>
    </source>
</reference>
<evidence type="ECO:0000313" key="3">
    <source>
        <dbReference type="EMBL" id="NOT33470.1"/>
    </source>
</evidence>
<sequence>MLDTGAGFLAIDDSLAMWLGIADSIPFGGTPSLAPRALKRFQIGDHSIDFVQPIMTIDADVIRRVTDRPVLGLLGQRLYQDRALVLDYVARRVTMVPSAGHDAGSPALEASRVVASSFYGVGARAIPFRLAGDGKILVTARIVVSRFARSKPFTLVLDTGATKSTLFRSSLEELRVDPKSWNAICGITLPTLFGTPSACVVRVPRLELEGFVPHSAAAAEAGTPRETPPSNASTAHASKTTRRMRPAVSATLGGNASANANPATPVAKAQEDSANAVSDESSRTAADSAELRTKNAQDADRRTAKEPWRAETVAIRDHDAILMDSPLQAVLSQIAGESVHGLIGYSFLKAFRVTIDYPNRVLWLAPAADPDPRPFEYSTPGLQLERRGTEVRVTGVVEDSPAAAEGISVGDRVVSIDGRQAASTDLTTLGRALEGEPGSHIEIVVEGTKGVRTLKLQRRKLL</sequence>
<comment type="caution">
    <text evidence="3">The sequence shown here is derived from an EMBL/GenBank/DDBJ whole genome shotgun (WGS) entry which is preliminary data.</text>
</comment>
<dbReference type="Gene3D" id="2.40.70.10">
    <property type="entry name" value="Acid Proteases"/>
    <property type="match status" value="2"/>
</dbReference>
<dbReference type="InterPro" id="IPR001478">
    <property type="entry name" value="PDZ"/>
</dbReference>
<evidence type="ECO:0000259" key="2">
    <source>
        <dbReference type="PROSITE" id="PS50106"/>
    </source>
</evidence>
<dbReference type="InterPro" id="IPR021109">
    <property type="entry name" value="Peptidase_aspartic_dom_sf"/>
</dbReference>
<dbReference type="GO" id="GO:0006508">
    <property type="term" value="P:proteolysis"/>
    <property type="evidence" value="ECO:0007669"/>
    <property type="project" value="InterPro"/>
</dbReference>
<dbReference type="EMBL" id="JABFRW010000052">
    <property type="protein sequence ID" value="NOT33470.1"/>
    <property type="molecule type" value="Genomic_DNA"/>
</dbReference>